<comment type="caution">
    <text evidence="2">The sequence shown here is derived from an EMBL/GenBank/DDBJ whole genome shotgun (WGS) entry which is preliminary data.</text>
</comment>
<gene>
    <name evidence="2" type="ORF">GCM10022393_25920</name>
</gene>
<dbReference type="Proteomes" id="UP001500459">
    <property type="component" value="Unassembled WGS sequence"/>
</dbReference>
<dbReference type="PROSITE" id="PS51257">
    <property type="entry name" value="PROKAR_LIPOPROTEIN"/>
    <property type="match status" value="1"/>
</dbReference>
<accession>A0ABP6ULU0</accession>
<organism evidence="2 3">
    <name type="scientific">Aquimarina addita</name>
    <dbReference type="NCBI Taxonomy" id="870485"/>
    <lineage>
        <taxon>Bacteria</taxon>
        <taxon>Pseudomonadati</taxon>
        <taxon>Bacteroidota</taxon>
        <taxon>Flavobacteriia</taxon>
        <taxon>Flavobacteriales</taxon>
        <taxon>Flavobacteriaceae</taxon>
        <taxon>Aquimarina</taxon>
    </lineage>
</organism>
<keyword evidence="3" id="KW-1185">Reference proteome</keyword>
<proteinExistence type="predicted"/>
<name>A0ABP6ULU0_9FLAO</name>
<reference evidence="3" key="1">
    <citation type="journal article" date="2019" name="Int. J. Syst. Evol. Microbiol.">
        <title>The Global Catalogue of Microorganisms (GCM) 10K type strain sequencing project: providing services to taxonomists for standard genome sequencing and annotation.</title>
        <authorList>
            <consortium name="The Broad Institute Genomics Platform"/>
            <consortium name="The Broad Institute Genome Sequencing Center for Infectious Disease"/>
            <person name="Wu L."/>
            <person name="Ma J."/>
        </authorList>
    </citation>
    <scope>NUCLEOTIDE SEQUENCE [LARGE SCALE GENOMIC DNA]</scope>
    <source>
        <strain evidence="3">JCM 17106</strain>
    </source>
</reference>
<sequence>MKKIMLILTAILLVSCSSSQKTIIAAKKTLKGEWLLNDISYDRVGTFDVILYNDASADCLTGGVWKFIPNNNTGMYTVNDSQCVSTGARNFRFTIPEAGQDGLYSFLFKPIDEKKKSTNNNKGYRMTLKHLDDTSMIWTQTVSLEGSPFMITMNFNKLQ</sequence>
<feature type="chain" id="PRO_5045788553" description="Lipocalin" evidence="1">
    <location>
        <begin position="22"/>
        <end position="159"/>
    </location>
</feature>
<evidence type="ECO:0000313" key="3">
    <source>
        <dbReference type="Proteomes" id="UP001500459"/>
    </source>
</evidence>
<keyword evidence="1" id="KW-0732">Signal</keyword>
<feature type="signal peptide" evidence="1">
    <location>
        <begin position="1"/>
        <end position="21"/>
    </location>
</feature>
<protein>
    <recommendedName>
        <fullName evidence="4">Lipocalin</fullName>
    </recommendedName>
</protein>
<dbReference type="RefSeq" id="WP_344928037.1">
    <property type="nucleotide sequence ID" value="NZ_BAABCW010000010.1"/>
</dbReference>
<evidence type="ECO:0008006" key="4">
    <source>
        <dbReference type="Google" id="ProtNLM"/>
    </source>
</evidence>
<dbReference type="EMBL" id="BAABCW010000010">
    <property type="protein sequence ID" value="GAA3511026.1"/>
    <property type="molecule type" value="Genomic_DNA"/>
</dbReference>
<evidence type="ECO:0000313" key="2">
    <source>
        <dbReference type="EMBL" id="GAA3511026.1"/>
    </source>
</evidence>
<evidence type="ECO:0000256" key="1">
    <source>
        <dbReference type="SAM" id="SignalP"/>
    </source>
</evidence>